<dbReference type="RefSeq" id="WP_013497306.1">
    <property type="nucleotide sequence ID" value="NC_014833.1"/>
</dbReference>
<dbReference type="KEGG" id="ral:Rumal_0566"/>
<gene>
    <name evidence="1" type="ordered locus">Rumal_0566</name>
</gene>
<proteinExistence type="predicted"/>
<evidence type="ECO:0000313" key="1">
    <source>
        <dbReference type="EMBL" id="ADU21115.1"/>
    </source>
</evidence>
<evidence type="ECO:0000313" key="2">
    <source>
        <dbReference type="Proteomes" id="UP000006919"/>
    </source>
</evidence>
<dbReference type="STRING" id="697329.Rumal_0566"/>
<dbReference type="SUPFAM" id="SSF53300">
    <property type="entry name" value="vWA-like"/>
    <property type="match status" value="1"/>
</dbReference>
<organism evidence="1 2">
    <name type="scientific">Ruminococcus albus (strain ATCC 27210 / DSM 20455 / JCM 14654 / NCDO 2250 / 7)</name>
    <dbReference type="NCBI Taxonomy" id="697329"/>
    <lineage>
        <taxon>Bacteria</taxon>
        <taxon>Bacillati</taxon>
        <taxon>Bacillota</taxon>
        <taxon>Clostridia</taxon>
        <taxon>Eubacteriales</taxon>
        <taxon>Oscillospiraceae</taxon>
        <taxon>Ruminococcus</taxon>
    </lineage>
</organism>
<dbReference type="Gene3D" id="3.40.50.410">
    <property type="entry name" value="von Willebrand factor, type A domain"/>
    <property type="match status" value="1"/>
</dbReference>
<dbReference type="EMBL" id="CP002403">
    <property type="protein sequence ID" value="ADU21115.1"/>
    <property type="molecule type" value="Genomic_DNA"/>
</dbReference>
<dbReference type="Proteomes" id="UP000006919">
    <property type="component" value="Chromosome"/>
</dbReference>
<accession>E6UG88</accession>
<sequence length="217" mass="24080">MKKNNIIRKNDITELVFVLDRSGSMAGLEADTVGGFNSLIKEQKKSDGRAFVTTVLFDTDVVYVHDREDISQVKPLTQRDYVPRGCTALLDAVGMTIQHIAGIHKYARPGDVPSKTIFVITTDGMENASREFRYDTVKRLIKKEQEKYGWEFIFLGANIDAAATADSMGIGHASNYKADGRGTKLMYGAVGRAVSCMRESAPLMDDWNAEMEEDAAR</sequence>
<dbReference type="HOGENOM" id="CLU_080398_1_0_9"/>
<protein>
    <submittedName>
        <fullName evidence="1">von Willebrand factor type A</fullName>
    </submittedName>
</protein>
<dbReference type="InterPro" id="IPR036465">
    <property type="entry name" value="vWFA_dom_sf"/>
</dbReference>
<dbReference type="eggNOG" id="COG2304">
    <property type="taxonomic scope" value="Bacteria"/>
</dbReference>
<reference evidence="1 2" key="1">
    <citation type="journal article" date="2011" name="J. Bacteriol.">
        <title>Complete genome of the cellulolytic ruminal bacterium Ruminococcus albus 7.</title>
        <authorList>
            <person name="Suen G."/>
            <person name="Stevenson D.M."/>
            <person name="Bruce D.C."/>
            <person name="Chertkov O."/>
            <person name="Copeland A."/>
            <person name="Cheng J.F."/>
            <person name="Detter C."/>
            <person name="Detter J.C."/>
            <person name="Goodwin L.A."/>
            <person name="Han C.S."/>
            <person name="Hauser L.J."/>
            <person name="Ivanova N.N."/>
            <person name="Kyrpides N.C."/>
            <person name="Land M.L."/>
            <person name="Lapidus A."/>
            <person name="Lucas S."/>
            <person name="Ovchinnikova G."/>
            <person name="Pitluck S."/>
            <person name="Tapia R."/>
            <person name="Woyke T."/>
            <person name="Boyum J."/>
            <person name="Mead D."/>
            <person name="Weimer P.J."/>
        </authorList>
    </citation>
    <scope>NUCLEOTIDE SEQUENCE [LARGE SCALE GENOMIC DNA]</scope>
    <source>
        <strain evidence="2">ATCC 27210 / DSM 20455 / JCM 14654 / NCDO 2250 / 7</strain>
    </source>
</reference>
<name>E6UG88_RUMA7</name>
<dbReference type="AlphaFoldDB" id="E6UG88"/>